<reference evidence="3 5" key="1">
    <citation type="submission" date="2019-03" db="EMBL/GenBank/DDBJ databases">
        <title>Vagococcus sp. was isolated fron gut of Carduelis flavirostris.</title>
        <authorList>
            <person name="Ge Y."/>
        </authorList>
    </citation>
    <scope>NUCLEOTIDE SEQUENCE [LARGE SCALE GENOMIC DNA]</scope>
    <source>
        <strain evidence="3 5">CF-210</strain>
    </source>
</reference>
<organism evidence="3 5">
    <name type="scientific">Vagococcus xieshaowenii</name>
    <dbReference type="NCBI Taxonomy" id="2562451"/>
    <lineage>
        <taxon>Bacteria</taxon>
        <taxon>Bacillati</taxon>
        <taxon>Bacillota</taxon>
        <taxon>Bacilli</taxon>
        <taxon>Lactobacillales</taxon>
        <taxon>Enterococcaceae</taxon>
        <taxon>Vagococcus</taxon>
    </lineage>
</organism>
<dbReference type="InterPro" id="IPR000182">
    <property type="entry name" value="GNAT_dom"/>
</dbReference>
<proteinExistence type="predicted"/>
<dbReference type="EMBL" id="SRHU01000035">
    <property type="protein sequence ID" value="TFZ39464.1"/>
    <property type="molecule type" value="Genomic_DNA"/>
</dbReference>
<protein>
    <submittedName>
        <fullName evidence="3">N-acetyltransferase</fullName>
    </submittedName>
</protein>
<dbReference type="InterPro" id="IPR051531">
    <property type="entry name" value="N-acetyltransferase"/>
</dbReference>
<dbReference type="EMBL" id="CP038865">
    <property type="protein sequence ID" value="QCA29556.1"/>
    <property type="molecule type" value="Genomic_DNA"/>
</dbReference>
<evidence type="ECO:0000313" key="3">
    <source>
        <dbReference type="EMBL" id="TFZ39464.1"/>
    </source>
</evidence>
<dbReference type="SUPFAM" id="SSF55729">
    <property type="entry name" value="Acyl-CoA N-acyltransferases (Nat)"/>
    <property type="match status" value="1"/>
</dbReference>
<dbReference type="Pfam" id="PF13302">
    <property type="entry name" value="Acetyltransf_3"/>
    <property type="match status" value="1"/>
</dbReference>
<dbReference type="Proteomes" id="UP000297725">
    <property type="component" value="Unassembled WGS sequence"/>
</dbReference>
<dbReference type="AlphaFoldDB" id="A0AAJ5EDF7"/>
<feature type="domain" description="N-acetyltransferase" evidence="1">
    <location>
        <begin position="16"/>
        <end position="168"/>
    </location>
</feature>
<dbReference type="Proteomes" id="UP000296883">
    <property type="component" value="Chromosome"/>
</dbReference>
<accession>A0AAJ5EDF7</accession>
<dbReference type="PROSITE" id="PS51186">
    <property type="entry name" value="GNAT"/>
    <property type="match status" value="1"/>
</dbReference>
<evidence type="ECO:0000259" key="1">
    <source>
        <dbReference type="PROSITE" id="PS51186"/>
    </source>
</evidence>
<dbReference type="Gene3D" id="3.40.630.30">
    <property type="match status" value="1"/>
</dbReference>
<name>A0AAJ5EDF7_9ENTE</name>
<reference evidence="2 4" key="2">
    <citation type="journal article" date="2020" name="Int. J. Syst. Evol. Microbiol.">
        <title>Vagococcus xieshaowenii sp. nov., isolated from snow finch (Montifringilla taczanowskii) cloacal content.</title>
        <authorList>
            <person name="Ge Y."/>
            <person name="Yang J."/>
            <person name="Lai X.H."/>
            <person name="Zhang G."/>
            <person name="Jin D."/>
            <person name="Lu S."/>
            <person name="Wang B."/>
            <person name="Huang Y."/>
            <person name="Huang Y."/>
            <person name="Ren Z."/>
            <person name="Zhang X."/>
            <person name="Xu J."/>
        </authorList>
    </citation>
    <scope>NUCLEOTIDE SEQUENCE [LARGE SCALE GENOMIC DNA]</scope>
    <source>
        <strain evidence="4">personal::cf-49</strain>
        <strain evidence="2">Personal::cf-49</strain>
    </source>
</reference>
<keyword evidence="4" id="KW-1185">Reference proteome</keyword>
<dbReference type="GO" id="GO:0016747">
    <property type="term" value="F:acyltransferase activity, transferring groups other than amino-acyl groups"/>
    <property type="evidence" value="ECO:0007669"/>
    <property type="project" value="InterPro"/>
</dbReference>
<gene>
    <name evidence="3" type="ORF">E4031_09060</name>
    <name evidence="2" type="ORF">E4Z98_00330</name>
</gene>
<sequence length="183" mass="20849">MALHLAEHRFMETERLLLRPVDLIDAASMYDYASDEEVSQFVFPTHQSIQETQQAIAEFFINNSLGKYAIVLKETQQMIGTIDLQNIDEKNRKAEIGYTLSKNYWGQGLVPEAAKQLLWLAFCQLKLNVVSAIHDIDNPNSGRVMEKIGMQPVGIFPNYMIHKGKNVTVAIYCLTIDDYHALK</sequence>
<dbReference type="PANTHER" id="PTHR43792">
    <property type="entry name" value="GNAT FAMILY, PUTATIVE (AFU_ORTHOLOGUE AFUA_3G00765)-RELATED-RELATED"/>
    <property type="match status" value="1"/>
</dbReference>
<dbReference type="InterPro" id="IPR016181">
    <property type="entry name" value="Acyl_CoA_acyltransferase"/>
</dbReference>
<evidence type="ECO:0000313" key="4">
    <source>
        <dbReference type="Proteomes" id="UP000296883"/>
    </source>
</evidence>
<evidence type="ECO:0000313" key="2">
    <source>
        <dbReference type="EMBL" id="QCA29556.1"/>
    </source>
</evidence>
<evidence type="ECO:0000313" key="5">
    <source>
        <dbReference type="Proteomes" id="UP000297725"/>
    </source>
</evidence>